<dbReference type="InterPro" id="IPR011051">
    <property type="entry name" value="RmlC_Cupin_sf"/>
</dbReference>
<evidence type="ECO:0000313" key="1">
    <source>
        <dbReference type="EMBL" id="EAZ81114.1"/>
    </source>
</evidence>
<dbReference type="PROSITE" id="PS51257">
    <property type="entry name" value="PROKAR_LIPOPROTEIN"/>
    <property type="match status" value="1"/>
</dbReference>
<dbReference type="EMBL" id="AAXU02000001">
    <property type="protein sequence ID" value="EAZ81114.1"/>
    <property type="molecule type" value="Genomic_DNA"/>
</dbReference>
<dbReference type="eggNOG" id="COG1917">
    <property type="taxonomic scope" value="Bacteria"/>
</dbReference>
<dbReference type="EMBL" id="CM001023">
    <property type="protein sequence ID" value="EAZ81114.1"/>
    <property type="molecule type" value="Genomic_DNA"/>
</dbReference>
<accession>A3HWZ1</accession>
<evidence type="ECO:0000313" key="2">
    <source>
        <dbReference type="Proteomes" id="UP000003919"/>
    </source>
</evidence>
<dbReference type="STRING" id="388413.ALPR1_18798"/>
<evidence type="ECO:0008006" key="3">
    <source>
        <dbReference type="Google" id="ProtNLM"/>
    </source>
</evidence>
<name>A3HWZ1_9BACT</name>
<dbReference type="SUPFAM" id="SSF51182">
    <property type="entry name" value="RmlC-like cupins"/>
    <property type="match status" value="1"/>
</dbReference>
<dbReference type="AlphaFoldDB" id="A3HWZ1"/>
<gene>
    <name evidence="1" type="ORF">ALPR1_18798</name>
</gene>
<dbReference type="InterPro" id="IPR014710">
    <property type="entry name" value="RmlC-like_jellyroll"/>
</dbReference>
<dbReference type="CDD" id="cd02236">
    <property type="entry name" value="cupin_CV2614-like"/>
    <property type="match status" value="1"/>
</dbReference>
<dbReference type="OrthoDB" id="287220at2"/>
<dbReference type="Gene3D" id="2.60.120.10">
    <property type="entry name" value="Jelly Rolls"/>
    <property type="match status" value="1"/>
</dbReference>
<dbReference type="RefSeq" id="WP_008202788.1">
    <property type="nucleotide sequence ID" value="NZ_CM001023.1"/>
</dbReference>
<proteinExistence type="predicted"/>
<dbReference type="Proteomes" id="UP000003919">
    <property type="component" value="Chromosome"/>
</dbReference>
<sequence>MKNIFLLGLFIGLFSCEKVDASGEIEVIKLVESSTSWNGDKLPSYPEKEPKLSILKFTIPPNTKMQMHKHLAINAGVLVKGELMVISEYADTLFLKEGDPIVELYDTWHFGENLGSVPAEIIVFYAGEEGTPITILKNEEE</sequence>
<dbReference type="HOGENOM" id="CLU_136176_1_0_10"/>
<protein>
    <recommendedName>
        <fullName evidence="3">Cupin domain protein</fullName>
    </recommendedName>
</protein>
<reference evidence="1 2" key="1">
    <citation type="journal article" date="2011" name="J. Bacteriol.">
        <title>Complete genome sequence of Algoriphagus sp. PR1, bacterial prey of a colony-forming choanoflagellate.</title>
        <authorList>
            <person name="Alegado R.A."/>
            <person name="Ferriera S."/>
            <person name="Nusbaum C."/>
            <person name="Young S.K."/>
            <person name="Zeng Q."/>
            <person name="Imamovic A."/>
            <person name="Fairclough S.R."/>
            <person name="King N."/>
        </authorList>
    </citation>
    <scope>NUCLEOTIDE SEQUENCE [LARGE SCALE GENOMIC DNA]</scope>
    <source>
        <strain evidence="1 2">PR1</strain>
    </source>
</reference>
<organism evidence="1 2">
    <name type="scientific">Algoriphagus machipongonensis</name>
    <dbReference type="NCBI Taxonomy" id="388413"/>
    <lineage>
        <taxon>Bacteria</taxon>
        <taxon>Pseudomonadati</taxon>
        <taxon>Bacteroidota</taxon>
        <taxon>Cytophagia</taxon>
        <taxon>Cytophagales</taxon>
        <taxon>Cyclobacteriaceae</taxon>
        <taxon>Algoriphagus</taxon>
    </lineage>
</organism>
<comment type="caution">
    <text evidence="1">The sequence shown here is derived from an EMBL/GenBank/DDBJ whole genome shotgun (WGS) entry which is preliminary data.</text>
</comment>
<keyword evidence="2" id="KW-1185">Reference proteome</keyword>